<dbReference type="SUPFAM" id="SSF53671">
    <property type="entry name" value="Aspartate/ornithine carbamoyltransferase"/>
    <property type="match status" value="1"/>
</dbReference>
<gene>
    <name evidence="7" type="primary">pyrB</name>
    <name evidence="10" type="ORF">BK816_04340</name>
</gene>
<dbReference type="KEGG" id="avu:BK816_04340"/>
<dbReference type="NCBIfam" id="TIGR00670">
    <property type="entry name" value="asp_carb_tr"/>
    <property type="match status" value="1"/>
</dbReference>
<feature type="domain" description="Aspartate/ornithine carbamoyltransferase carbamoyl-P binding" evidence="9">
    <location>
        <begin position="2"/>
        <end position="145"/>
    </location>
</feature>
<feature type="binding site" evidence="7">
    <location>
        <position position="279"/>
    </location>
    <ligand>
        <name>carbamoyl phosphate</name>
        <dbReference type="ChEBI" id="CHEBI:58228"/>
    </ligand>
</feature>
<dbReference type="Proteomes" id="UP000176288">
    <property type="component" value="Chromosome"/>
</dbReference>
<proteinExistence type="inferred from homology"/>
<dbReference type="PRINTS" id="PR00101">
    <property type="entry name" value="ATCASE"/>
</dbReference>
<keyword evidence="3 7" id="KW-0808">Transferase</keyword>
<evidence type="ECO:0000259" key="9">
    <source>
        <dbReference type="Pfam" id="PF02729"/>
    </source>
</evidence>
<dbReference type="GO" id="GO:0006520">
    <property type="term" value="P:amino acid metabolic process"/>
    <property type="evidence" value="ECO:0007669"/>
    <property type="project" value="InterPro"/>
</dbReference>
<dbReference type="HAMAP" id="MF_00001">
    <property type="entry name" value="Asp_carb_tr"/>
    <property type="match status" value="1"/>
</dbReference>
<evidence type="ECO:0000256" key="6">
    <source>
        <dbReference type="ARBA" id="ARBA00048859"/>
    </source>
</evidence>
<protein>
    <recommendedName>
        <fullName evidence="7">Aspartate carbamoyltransferase</fullName>
        <ecNumber evidence="7">2.1.3.2</ecNumber>
    </recommendedName>
    <alternativeName>
        <fullName evidence="7">Aspartate transcarbamylase</fullName>
        <shortName evidence="7">ATCase</shortName>
    </alternativeName>
</protein>
<feature type="binding site" evidence="7">
    <location>
        <position position="103"/>
    </location>
    <ligand>
        <name>carbamoyl phosphate</name>
        <dbReference type="ChEBI" id="CHEBI:58228"/>
    </ligand>
</feature>
<comment type="similarity">
    <text evidence="2 7">Belongs to the aspartate/ornithine carbamoyltransferase superfamily. ATCase family.</text>
</comment>
<dbReference type="EMBL" id="CP017812">
    <property type="protein sequence ID" value="AOZ72620.1"/>
    <property type="molecule type" value="Genomic_DNA"/>
</dbReference>
<comment type="catalytic activity">
    <reaction evidence="6 7">
        <text>carbamoyl phosphate + L-aspartate = N-carbamoyl-L-aspartate + phosphate + H(+)</text>
        <dbReference type="Rhea" id="RHEA:20013"/>
        <dbReference type="ChEBI" id="CHEBI:15378"/>
        <dbReference type="ChEBI" id="CHEBI:29991"/>
        <dbReference type="ChEBI" id="CHEBI:32814"/>
        <dbReference type="ChEBI" id="CHEBI:43474"/>
        <dbReference type="ChEBI" id="CHEBI:58228"/>
        <dbReference type="EC" id="2.1.3.2"/>
    </reaction>
</comment>
<dbReference type="InterPro" id="IPR002082">
    <property type="entry name" value="Asp_carbamoyltransf"/>
</dbReference>
<evidence type="ECO:0000256" key="1">
    <source>
        <dbReference type="ARBA" id="ARBA00004852"/>
    </source>
</evidence>
<dbReference type="EC" id="2.1.3.2" evidence="7"/>
<accession>A0A1D9MKC8</accession>
<organism evidence="10 11">
    <name type="scientific">Boudabousia tangfeifanii</name>
    <dbReference type="NCBI Taxonomy" id="1912795"/>
    <lineage>
        <taxon>Bacteria</taxon>
        <taxon>Bacillati</taxon>
        <taxon>Actinomycetota</taxon>
        <taxon>Actinomycetes</taxon>
        <taxon>Actinomycetales</taxon>
        <taxon>Actinomycetaceae</taxon>
        <taxon>Boudabousia</taxon>
    </lineage>
</organism>
<evidence type="ECO:0000256" key="4">
    <source>
        <dbReference type="ARBA" id="ARBA00022975"/>
    </source>
</evidence>
<dbReference type="InterPro" id="IPR006130">
    <property type="entry name" value="Asp/Orn_carbamoylTrfase"/>
</dbReference>
<evidence type="ECO:0000256" key="2">
    <source>
        <dbReference type="ARBA" id="ARBA00008896"/>
    </source>
</evidence>
<feature type="binding site" evidence="7">
    <location>
        <position position="81"/>
    </location>
    <ligand>
        <name>L-aspartate</name>
        <dbReference type="ChEBI" id="CHEBI:29991"/>
    </ligand>
</feature>
<dbReference type="RefSeq" id="WP_071164086.1">
    <property type="nucleotide sequence ID" value="NZ_CP017812.1"/>
</dbReference>
<dbReference type="GO" id="GO:0044205">
    <property type="term" value="P:'de novo' UMP biosynthetic process"/>
    <property type="evidence" value="ECO:0007669"/>
    <property type="project" value="UniProtKB-UniRule"/>
</dbReference>
<evidence type="ECO:0000256" key="5">
    <source>
        <dbReference type="ARBA" id="ARBA00043884"/>
    </source>
</evidence>
<dbReference type="AlphaFoldDB" id="A0A1D9MKC8"/>
<feature type="binding site" evidence="7">
    <location>
        <position position="235"/>
    </location>
    <ligand>
        <name>L-aspartate</name>
        <dbReference type="ChEBI" id="CHEBI:29991"/>
    </ligand>
</feature>
<dbReference type="Pfam" id="PF00185">
    <property type="entry name" value="OTCace"/>
    <property type="match status" value="1"/>
</dbReference>
<feature type="binding site" evidence="7">
    <location>
        <position position="54"/>
    </location>
    <ligand>
        <name>carbamoyl phosphate</name>
        <dbReference type="ChEBI" id="CHEBI:58228"/>
    </ligand>
</feature>
<dbReference type="Pfam" id="PF02729">
    <property type="entry name" value="OTCace_N"/>
    <property type="match status" value="1"/>
</dbReference>
<evidence type="ECO:0000256" key="7">
    <source>
        <dbReference type="HAMAP-Rule" id="MF_00001"/>
    </source>
</evidence>
<feature type="binding site" evidence="7">
    <location>
        <position position="53"/>
    </location>
    <ligand>
        <name>carbamoyl phosphate</name>
        <dbReference type="ChEBI" id="CHEBI:58228"/>
    </ligand>
</feature>
<feature type="binding site" evidence="7">
    <location>
        <position position="280"/>
    </location>
    <ligand>
        <name>carbamoyl phosphate</name>
        <dbReference type="ChEBI" id="CHEBI:58228"/>
    </ligand>
</feature>
<dbReference type="Gene3D" id="3.40.50.1370">
    <property type="entry name" value="Aspartate/ornithine carbamoyltransferase"/>
    <property type="match status" value="2"/>
</dbReference>
<dbReference type="PRINTS" id="PR00100">
    <property type="entry name" value="AOTCASE"/>
</dbReference>
<dbReference type="GO" id="GO:0006207">
    <property type="term" value="P:'de novo' pyrimidine nucleobase biosynthetic process"/>
    <property type="evidence" value="ECO:0007669"/>
    <property type="project" value="InterPro"/>
</dbReference>
<dbReference type="STRING" id="1912795.BK816_04340"/>
<dbReference type="OrthoDB" id="9774690at2"/>
<dbReference type="PANTHER" id="PTHR45753:SF6">
    <property type="entry name" value="ASPARTATE CARBAMOYLTRANSFERASE"/>
    <property type="match status" value="1"/>
</dbReference>
<dbReference type="PANTHER" id="PTHR45753">
    <property type="entry name" value="ORNITHINE CARBAMOYLTRANSFERASE, MITOCHONDRIAL"/>
    <property type="match status" value="1"/>
</dbReference>
<keyword evidence="11" id="KW-1185">Reference proteome</keyword>
<feature type="domain" description="Aspartate/ornithine carbamoyltransferase Asp/Orn-binding" evidence="8">
    <location>
        <begin position="167"/>
        <end position="316"/>
    </location>
</feature>
<evidence type="ECO:0000313" key="10">
    <source>
        <dbReference type="EMBL" id="AOZ72620.1"/>
    </source>
</evidence>
<comment type="subunit">
    <text evidence="7">Heterododecamer (2C3:3R2) of six catalytic PyrB chains organized as two trimers (C3), and six regulatory PyrI chains organized as three dimers (R2).</text>
</comment>
<dbReference type="GO" id="GO:0004070">
    <property type="term" value="F:aspartate carbamoyltransferase activity"/>
    <property type="evidence" value="ECO:0007669"/>
    <property type="project" value="UniProtKB-UniRule"/>
</dbReference>
<dbReference type="InterPro" id="IPR036901">
    <property type="entry name" value="Asp/Orn_carbamoylTrfase_sf"/>
</dbReference>
<keyword evidence="4 7" id="KW-0665">Pyrimidine biosynthesis</keyword>
<dbReference type="PROSITE" id="PS00097">
    <property type="entry name" value="CARBAMOYLTRANSFERASE"/>
    <property type="match status" value="1"/>
</dbReference>
<dbReference type="GO" id="GO:0005829">
    <property type="term" value="C:cytosol"/>
    <property type="evidence" value="ECO:0007669"/>
    <property type="project" value="TreeGrafter"/>
</dbReference>
<dbReference type="NCBIfam" id="NF002032">
    <property type="entry name" value="PRK00856.1"/>
    <property type="match status" value="1"/>
</dbReference>
<comment type="function">
    <text evidence="5 7">Catalyzes the condensation of carbamoyl phosphate and aspartate to form carbamoyl aspartate and inorganic phosphate, the committed step in the de novo pyrimidine nucleotide biosynthesis pathway.</text>
</comment>
<feature type="binding site" evidence="7">
    <location>
        <position position="133"/>
    </location>
    <ligand>
        <name>carbamoyl phosphate</name>
        <dbReference type="ChEBI" id="CHEBI:58228"/>
    </ligand>
</feature>
<evidence type="ECO:0000256" key="3">
    <source>
        <dbReference type="ARBA" id="ARBA00022679"/>
    </source>
</evidence>
<feature type="binding site" evidence="7">
    <location>
        <position position="180"/>
    </location>
    <ligand>
        <name>L-aspartate</name>
        <dbReference type="ChEBI" id="CHEBI:29991"/>
    </ligand>
</feature>
<evidence type="ECO:0000313" key="11">
    <source>
        <dbReference type="Proteomes" id="UP000176288"/>
    </source>
</evidence>
<reference evidence="10 11" key="1">
    <citation type="submission" date="2016-10" db="EMBL/GenBank/DDBJ databases">
        <title>Actinomyces aegypiusis sp. nov., isolated from the Aegypius monachus in Qinghai Tibet Plateau China.</title>
        <authorList>
            <person name="Wang Y."/>
        </authorList>
    </citation>
    <scope>NUCLEOTIDE SEQUENCE [LARGE SCALE GENOMIC DNA]</scope>
    <source>
        <strain evidence="10 11">VUL4_3</strain>
    </source>
</reference>
<dbReference type="InterPro" id="IPR006131">
    <property type="entry name" value="Asp_carbamoyltransf_Asp/Orn-bd"/>
</dbReference>
<name>A0A1D9MKC8_9ACTO</name>
<dbReference type="InterPro" id="IPR006132">
    <property type="entry name" value="Asp/Orn_carbamoyltranf_P-bd"/>
</dbReference>
<comment type="pathway">
    <text evidence="1 7">Pyrimidine metabolism; UMP biosynthesis via de novo pathway; (S)-dihydroorotate from bicarbonate: step 2/3.</text>
</comment>
<evidence type="ECO:0000259" key="8">
    <source>
        <dbReference type="Pfam" id="PF00185"/>
    </source>
</evidence>
<sequence>MKHLLSTFDLSKETAVALLDHAEELASRISQDRQLDLLAGKTVANLFFEDSTRTRLSFELAAHQLGARVMNFSAAGSSISKGESLKDTAQTLAAMTVDAMVIRHRSAGAADRLAHAGWIEVPILNAGDGAHEHPTQALLDAMALRRHHNQVPAKEAATKLVGADLSGARVLIVGDLLHSRVVRSNVALLNTLGAEVALVAPHSLLPAGVETWQAEVFTNFDEALASNPTAVMMLRVQKERMSSAGGGFFPSVGEYVRAYGLTDERFRALDPKVRIMHPGPINRGLELSDLAADNAQAIILEQVGCGVAVRMAALDWLVNGENN</sequence>
<feature type="binding site" evidence="7">
    <location>
        <position position="136"/>
    </location>
    <ligand>
        <name>carbamoyl phosphate</name>
        <dbReference type="ChEBI" id="CHEBI:58228"/>
    </ligand>
</feature>
<dbReference type="UniPathway" id="UPA00070">
    <property type="reaction ID" value="UER00116"/>
</dbReference>
<dbReference type="GO" id="GO:0016597">
    <property type="term" value="F:amino acid binding"/>
    <property type="evidence" value="ECO:0007669"/>
    <property type="project" value="InterPro"/>
</dbReference>